<keyword evidence="3 9" id="KW-1003">Cell membrane</keyword>
<evidence type="ECO:0000256" key="6">
    <source>
        <dbReference type="ARBA" id="ARBA00022989"/>
    </source>
</evidence>
<evidence type="ECO:0000256" key="9">
    <source>
        <dbReference type="HAMAP-Rule" id="MF_00236"/>
    </source>
</evidence>
<evidence type="ECO:0000256" key="7">
    <source>
        <dbReference type="ARBA" id="ARBA00023010"/>
    </source>
</evidence>
<proteinExistence type="inferred from homology"/>
<comment type="caution">
    <text evidence="11">The sequence shown here is derived from an EMBL/GenBank/DDBJ whole genome shotgun (WGS) entry which is preliminary data.</text>
</comment>
<keyword evidence="12" id="KW-1185">Reference proteome</keyword>
<evidence type="ECO:0000256" key="2">
    <source>
        <dbReference type="ARBA" id="ARBA00022448"/>
    </source>
</evidence>
<dbReference type="InterPro" id="IPR003369">
    <property type="entry name" value="TatA/B/E"/>
</dbReference>
<evidence type="ECO:0000256" key="3">
    <source>
        <dbReference type="ARBA" id="ARBA00022475"/>
    </source>
</evidence>
<keyword evidence="7 9" id="KW-0811">Translocation</keyword>
<reference evidence="11 12" key="1">
    <citation type="submission" date="2018-11" db="EMBL/GenBank/DDBJ databases">
        <title>Complete genome sequencing of the Actinobacteria Serinibacter sp. K3-2.</title>
        <authorList>
            <person name="Rakitin A.L."/>
            <person name="Beletsky A.V."/>
            <person name="Mardanov A.V."/>
            <person name="Ravin N.V."/>
            <person name="Gromova A.S."/>
            <person name="Filippova S.N."/>
            <person name="Gal'Chenko V.F."/>
        </authorList>
    </citation>
    <scope>NUCLEOTIDE SEQUENCE [LARGE SCALE GENOMIC DNA]</scope>
    <source>
        <strain evidence="11 12">K3-2</strain>
    </source>
</reference>
<organism evidence="11 12">
    <name type="scientific">Serinibacter arcticus</name>
    <dbReference type="NCBI Taxonomy" id="1655435"/>
    <lineage>
        <taxon>Bacteria</taxon>
        <taxon>Bacillati</taxon>
        <taxon>Actinomycetota</taxon>
        <taxon>Actinomycetes</taxon>
        <taxon>Micrococcales</taxon>
        <taxon>Beutenbergiaceae</taxon>
        <taxon>Serinibacter</taxon>
    </lineage>
</organism>
<sequence>MRPQLWHIIVLLVVVLLVFGAAKLPDIARNVGKSAKILKEEVKDLRGDEPSNPTAPGAAPYTPPPAATTQPHVDPYAPGGTTPPGVSSPTDAPSSAPNAGPSEWPPGSSPR</sequence>
<accession>A0A4Z1E6U9</accession>
<dbReference type="GO" id="GO:0043953">
    <property type="term" value="P:protein transport by the Tat complex"/>
    <property type="evidence" value="ECO:0007669"/>
    <property type="project" value="UniProtKB-UniRule"/>
</dbReference>
<dbReference type="OrthoDB" id="5245163at2"/>
<dbReference type="RefSeq" id="WP_135848759.1">
    <property type="nucleotide sequence ID" value="NZ_RHPJ01000001.1"/>
</dbReference>
<keyword evidence="5 9" id="KW-0653">Protein transport</keyword>
<evidence type="ECO:0000256" key="1">
    <source>
        <dbReference type="ARBA" id="ARBA00004162"/>
    </source>
</evidence>
<comment type="subcellular location">
    <subcellularLocation>
        <location evidence="1 9">Cell membrane</location>
        <topology evidence="1 9">Single-pass membrane protein</topology>
    </subcellularLocation>
</comment>
<dbReference type="GO" id="GO:0008320">
    <property type="term" value="F:protein transmembrane transporter activity"/>
    <property type="evidence" value="ECO:0007669"/>
    <property type="project" value="UniProtKB-UniRule"/>
</dbReference>
<name>A0A4Z1E6U9_9MICO</name>
<evidence type="ECO:0000313" key="11">
    <source>
        <dbReference type="EMBL" id="TGO06588.1"/>
    </source>
</evidence>
<evidence type="ECO:0000256" key="4">
    <source>
        <dbReference type="ARBA" id="ARBA00022692"/>
    </source>
</evidence>
<comment type="function">
    <text evidence="9">Part of the twin-arginine translocation (Tat) system that transports large folded proteins containing a characteristic twin-arginine motif in their signal peptide across membranes. TatA could form the protein-conducting channel of the Tat system.</text>
</comment>
<gene>
    <name evidence="9" type="primary">tatA</name>
    <name evidence="11" type="ORF">SERN_0780</name>
</gene>
<feature type="compositionally biased region" description="Low complexity" evidence="10">
    <location>
        <begin position="78"/>
        <end position="90"/>
    </location>
</feature>
<keyword evidence="4 9" id="KW-0812">Transmembrane</keyword>
<keyword evidence="2 9" id="KW-0813">Transport</keyword>
<dbReference type="PANTHER" id="PTHR42982:SF8">
    <property type="entry name" value="SEC-INDEPENDENT PROTEIN TRANSLOCASE PROTEIN TATA"/>
    <property type="match status" value="1"/>
</dbReference>
<comment type="subunit">
    <text evidence="9">The Tat system comprises two distinct complexes: a TatABC complex, containing multiple copies of TatA, TatB and TatC subunits, and a separate TatA complex, containing only TatA subunits. Substrates initially bind to the TatABC complex, which probably triggers association of the separate TatA complex to form the active translocon.</text>
</comment>
<dbReference type="Pfam" id="PF02416">
    <property type="entry name" value="TatA_B_E"/>
    <property type="match status" value="1"/>
</dbReference>
<feature type="region of interest" description="Disordered" evidence="10">
    <location>
        <begin position="42"/>
        <end position="111"/>
    </location>
</feature>
<dbReference type="GO" id="GO:0033281">
    <property type="term" value="C:TAT protein transport complex"/>
    <property type="evidence" value="ECO:0007669"/>
    <property type="project" value="UniProtKB-UniRule"/>
</dbReference>
<dbReference type="Proteomes" id="UP000297318">
    <property type="component" value="Unassembled WGS sequence"/>
</dbReference>
<evidence type="ECO:0000256" key="8">
    <source>
        <dbReference type="ARBA" id="ARBA00023136"/>
    </source>
</evidence>
<dbReference type="NCBIfam" id="TIGR01411">
    <property type="entry name" value="tatAE"/>
    <property type="match status" value="1"/>
</dbReference>
<dbReference type="HAMAP" id="MF_00236">
    <property type="entry name" value="TatA_E"/>
    <property type="match status" value="1"/>
</dbReference>
<protein>
    <recommendedName>
        <fullName evidence="9">Sec-independent protein translocase protein TatA</fullName>
    </recommendedName>
</protein>
<keyword evidence="8 9" id="KW-0472">Membrane</keyword>
<evidence type="ECO:0000313" key="12">
    <source>
        <dbReference type="Proteomes" id="UP000297318"/>
    </source>
</evidence>
<dbReference type="Gene3D" id="1.20.5.3310">
    <property type="match status" value="1"/>
</dbReference>
<comment type="similarity">
    <text evidence="9">Belongs to the TatA/E family.</text>
</comment>
<dbReference type="InterPro" id="IPR006312">
    <property type="entry name" value="TatA/E"/>
</dbReference>
<evidence type="ECO:0000256" key="10">
    <source>
        <dbReference type="SAM" id="MobiDB-lite"/>
    </source>
</evidence>
<dbReference type="EMBL" id="RHPJ01000001">
    <property type="protein sequence ID" value="TGO06588.1"/>
    <property type="molecule type" value="Genomic_DNA"/>
</dbReference>
<dbReference type="PANTHER" id="PTHR42982">
    <property type="entry name" value="SEC-INDEPENDENT PROTEIN TRANSLOCASE PROTEIN TATA"/>
    <property type="match status" value="1"/>
</dbReference>
<keyword evidence="6 9" id="KW-1133">Transmembrane helix</keyword>
<dbReference type="AlphaFoldDB" id="A0A4Z1E6U9"/>
<evidence type="ECO:0000256" key="5">
    <source>
        <dbReference type="ARBA" id="ARBA00022927"/>
    </source>
</evidence>